<dbReference type="CDD" id="cd07821">
    <property type="entry name" value="PYR_PYL_RCAR_like"/>
    <property type="match status" value="1"/>
</dbReference>
<dbReference type="RefSeq" id="WP_139942322.1">
    <property type="nucleotide sequence ID" value="NZ_JBHSYP010000003.1"/>
</dbReference>
<name>A0A501P9R2_9PROT</name>
<sequence length="174" mass="18403">MSDFLKDETTSIHRDGAFAAGFYGARAPVSADDAWALIGDWAGILKISGDEVLSVSATGNGNTPGATRTLTLSDKLGGGDIVEVLEEHDDQRRRYSYAMIDTAGTPWSRYCGTLQVEACGPEESLLTYTCRLIPIGQSHEDAIAASIESAAAFFKETVKVAKAAKSGAQPGDLK</sequence>
<dbReference type="SUPFAM" id="SSF55961">
    <property type="entry name" value="Bet v1-like"/>
    <property type="match status" value="1"/>
</dbReference>
<dbReference type="AlphaFoldDB" id="A0A501P9R2"/>
<dbReference type="EMBL" id="VFIY01000019">
    <property type="protein sequence ID" value="TPD56851.1"/>
    <property type="molecule type" value="Genomic_DNA"/>
</dbReference>
<dbReference type="Pfam" id="PF10604">
    <property type="entry name" value="Polyketide_cyc2"/>
    <property type="match status" value="1"/>
</dbReference>
<keyword evidence="2" id="KW-1185">Reference proteome</keyword>
<evidence type="ECO:0000313" key="1">
    <source>
        <dbReference type="EMBL" id="TPD56851.1"/>
    </source>
</evidence>
<proteinExistence type="predicted"/>
<dbReference type="Gene3D" id="3.30.530.20">
    <property type="match status" value="1"/>
</dbReference>
<comment type="caution">
    <text evidence="1">The sequence shown here is derived from an EMBL/GenBank/DDBJ whole genome shotgun (WGS) entry which is preliminary data.</text>
</comment>
<gene>
    <name evidence="1" type="ORF">FIV46_17940</name>
</gene>
<reference evidence="2" key="1">
    <citation type="submission" date="2019-06" db="EMBL/GenBank/DDBJ databases">
        <title>The complete genome of Emcibacter congregatus ZYLT.</title>
        <authorList>
            <person name="Zhao Z."/>
        </authorList>
    </citation>
    <scope>NUCLEOTIDE SEQUENCE [LARGE SCALE GENOMIC DNA]</scope>
    <source>
        <strain evidence="2">MCCC 1A06723</strain>
    </source>
</reference>
<dbReference type="Proteomes" id="UP000319148">
    <property type="component" value="Unassembled WGS sequence"/>
</dbReference>
<dbReference type="InterPro" id="IPR023393">
    <property type="entry name" value="START-like_dom_sf"/>
</dbReference>
<dbReference type="InterPro" id="IPR019587">
    <property type="entry name" value="Polyketide_cyclase/dehydratase"/>
</dbReference>
<organism evidence="1 2">
    <name type="scientific">Emcibacter nanhaiensis</name>
    <dbReference type="NCBI Taxonomy" id="1505037"/>
    <lineage>
        <taxon>Bacteria</taxon>
        <taxon>Pseudomonadati</taxon>
        <taxon>Pseudomonadota</taxon>
        <taxon>Alphaproteobacteria</taxon>
        <taxon>Emcibacterales</taxon>
        <taxon>Emcibacteraceae</taxon>
        <taxon>Emcibacter</taxon>
    </lineage>
</organism>
<evidence type="ECO:0000313" key="2">
    <source>
        <dbReference type="Proteomes" id="UP000319148"/>
    </source>
</evidence>
<dbReference type="OrthoDB" id="1364128at2"/>
<accession>A0A501P9R2</accession>
<protein>
    <submittedName>
        <fullName evidence="1">SRPBCC family protein</fullName>
    </submittedName>
</protein>